<protein>
    <submittedName>
        <fullName evidence="2">Uncharacterized protein</fullName>
    </submittedName>
</protein>
<evidence type="ECO:0000256" key="1">
    <source>
        <dbReference type="SAM" id="Phobius"/>
    </source>
</evidence>
<feature type="transmembrane region" description="Helical" evidence="1">
    <location>
        <begin position="85"/>
        <end position="102"/>
    </location>
</feature>
<dbReference type="RefSeq" id="WP_092905257.1">
    <property type="nucleotide sequence ID" value="NZ_FOZS01000002.1"/>
</dbReference>
<keyword evidence="3" id="KW-1185">Reference proteome</keyword>
<reference evidence="3" key="1">
    <citation type="submission" date="2016-10" db="EMBL/GenBank/DDBJ databases">
        <authorList>
            <person name="Varghese N."/>
            <person name="Submissions S."/>
        </authorList>
    </citation>
    <scope>NUCLEOTIDE SEQUENCE [LARGE SCALE GENOMIC DNA]</scope>
    <source>
        <strain evidence="3">DSM 22427</strain>
    </source>
</reference>
<keyword evidence="1" id="KW-0812">Transmembrane</keyword>
<dbReference type="OrthoDB" id="386803at2157"/>
<evidence type="ECO:0000313" key="3">
    <source>
        <dbReference type="Proteomes" id="UP000199199"/>
    </source>
</evidence>
<feature type="transmembrane region" description="Helical" evidence="1">
    <location>
        <begin position="61"/>
        <end position="78"/>
    </location>
</feature>
<dbReference type="AlphaFoldDB" id="A0A1I6SRF6"/>
<organism evidence="2 3">
    <name type="scientific">Halostagnicola kamekurae</name>
    <dbReference type="NCBI Taxonomy" id="619731"/>
    <lineage>
        <taxon>Archaea</taxon>
        <taxon>Methanobacteriati</taxon>
        <taxon>Methanobacteriota</taxon>
        <taxon>Stenosarchaea group</taxon>
        <taxon>Halobacteria</taxon>
        <taxon>Halobacteriales</taxon>
        <taxon>Natrialbaceae</taxon>
        <taxon>Halostagnicola</taxon>
    </lineage>
</organism>
<dbReference type="Proteomes" id="UP000199199">
    <property type="component" value="Unassembled WGS sequence"/>
</dbReference>
<sequence length="166" mass="17953">MVDKYFTICLRREIMKEKPDFVLVGISFAFGVVVTAGWLYGMTTAAVPERVVLTLSAGFPFAWMALIALGTLLLGGWVRLPTDALLGGEILGTLGGFCVFAIQDGWGFGIFTVASLAILAIVLGAWPVYELNRRHGVVEEPVYGTWRYVFVALAIIATAIPLLLIG</sequence>
<keyword evidence="1" id="KW-1133">Transmembrane helix</keyword>
<gene>
    <name evidence="2" type="ORF">SAMN04488556_2860</name>
</gene>
<proteinExistence type="predicted"/>
<dbReference type="EMBL" id="FOZS01000002">
    <property type="protein sequence ID" value="SFS79500.1"/>
    <property type="molecule type" value="Genomic_DNA"/>
</dbReference>
<accession>A0A1I6SRF6</accession>
<name>A0A1I6SRF6_9EURY</name>
<feature type="transmembrane region" description="Helical" evidence="1">
    <location>
        <begin position="148"/>
        <end position="165"/>
    </location>
</feature>
<feature type="transmembrane region" description="Helical" evidence="1">
    <location>
        <begin position="21"/>
        <end position="41"/>
    </location>
</feature>
<evidence type="ECO:0000313" key="2">
    <source>
        <dbReference type="EMBL" id="SFS79500.1"/>
    </source>
</evidence>
<keyword evidence="1" id="KW-0472">Membrane</keyword>
<feature type="transmembrane region" description="Helical" evidence="1">
    <location>
        <begin position="108"/>
        <end position="128"/>
    </location>
</feature>